<dbReference type="PROSITE" id="PS50931">
    <property type="entry name" value="HTH_LYSR"/>
    <property type="match status" value="1"/>
</dbReference>
<gene>
    <name evidence="6" type="ORF">SAMN05421647_107221</name>
</gene>
<dbReference type="InterPro" id="IPR005119">
    <property type="entry name" value="LysR_subst-bd"/>
</dbReference>
<dbReference type="EMBL" id="FTMN01000007">
    <property type="protein sequence ID" value="SIQ69036.1"/>
    <property type="molecule type" value="Genomic_DNA"/>
</dbReference>
<evidence type="ECO:0000256" key="4">
    <source>
        <dbReference type="ARBA" id="ARBA00023163"/>
    </source>
</evidence>
<keyword evidence="7" id="KW-1185">Reference proteome</keyword>
<dbReference type="AlphaFoldDB" id="A0A1N6UUY1"/>
<protein>
    <submittedName>
        <fullName evidence="6">LysR family transcriptional regulator, chromosome initiation inhibitor</fullName>
    </submittedName>
</protein>
<evidence type="ECO:0000313" key="6">
    <source>
        <dbReference type="EMBL" id="SIQ69036.1"/>
    </source>
</evidence>
<organism evidence="6 7">
    <name type="scientific">Marinobacterium stanieri</name>
    <dbReference type="NCBI Taxonomy" id="49186"/>
    <lineage>
        <taxon>Bacteria</taxon>
        <taxon>Pseudomonadati</taxon>
        <taxon>Pseudomonadota</taxon>
        <taxon>Gammaproteobacteria</taxon>
        <taxon>Oceanospirillales</taxon>
        <taxon>Oceanospirillaceae</taxon>
        <taxon>Marinobacterium</taxon>
    </lineage>
</organism>
<dbReference type="PANTHER" id="PTHR30579">
    <property type="entry name" value="TRANSCRIPTIONAL REGULATOR"/>
    <property type="match status" value="1"/>
</dbReference>
<evidence type="ECO:0000256" key="3">
    <source>
        <dbReference type="ARBA" id="ARBA00023125"/>
    </source>
</evidence>
<dbReference type="InterPro" id="IPR017685">
    <property type="entry name" value="ArgP"/>
</dbReference>
<dbReference type="InterPro" id="IPR000847">
    <property type="entry name" value="LysR_HTH_N"/>
</dbReference>
<dbReference type="eggNOG" id="COG0583">
    <property type="taxonomic scope" value="Bacteria"/>
</dbReference>
<feature type="domain" description="HTH lysR-type" evidence="5">
    <location>
        <begin position="3"/>
        <end position="59"/>
    </location>
</feature>
<dbReference type="PRINTS" id="PR00039">
    <property type="entry name" value="HTHLYSR"/>
</dbReference>
<dbReference type="InterPro" id="IPR036388">
    <property type="entry name" value="WH-like_DNA-bd_sf"/>
</dbReference>
<dbReference type="Proteomes" id="UP000186895">
    <property type="component" value="Unassembled WGS sequence"/>
</dbReference>
<dbReference type="Pfam" id="PF00126">
    <property type="entry name" value="HTH_1"/>
    <property type="match status" value="1"/>
</dbReference>
<dbReference type="GO" id="GO:0003677">
    <property type="term" value="F:DNA binding"/>
    <property type="evidence" value="ECO:0007669"/>
    <property type="project" value="UniProtKB-KW"/>
</dbReference>
<dbReference type="InterPro" id="IPR050176">
    <property type="entry name" value="LTTR"/>
</dbReference>
<dbReference type="InterPro" id="IPR036390">
    <property type="entry name" value="WH_DNA-bd_sf"/>
</dbReference>
<sequence>MMFDMRQLAALAAVVEEQSFERAAQRLFVTQSAVSQRIKQLEQRLGQVLVKRTVPVQATETGQKILRYYRQLSLLEDELLQDLSQQDAQGFTTLSIGLNADSLETWFPDAVAQLVHEQRLLLDLKVDDQDVTQQLLKDGEVVGCITASGKAIPGCQCVPLGVVPYRSLASPEYLQRYFPEGVVAEGFRRAPVAEFSHKDQLQNRYLQQYFGLGPHEYPRHRIPSSQMFCGIIERGLACGMLPDQQGQPLIEQGLAVDMTPGRYLAVPLYWHVWNLGSRLIRALTDAVVFEAEKQLDSFDQHAQLTHPD</sequence>
<dbReference type="Pfam" id="PF03466">
    <property type="entry name" value="LysR_substrate"/>
    <property type="match status" value="1"/>
</dbReference>
<comment type="similarity">
    <text evidence="1">Belongs to the LysR transcriptional regulatory family.</text>
</comment>
<evidence type="ECO:0000256" key="2">
    <source>
        <dbReference type="ARBA" id="ARBA00023015"/>
    </source>
</evidence>
<dbReference type="Gene3D" id="1.10.10.10">
    <property type="entry name" value="Winged helix-like DNA-binding domain superfamily/Winged helix DNA-binding domain"/>
    <property type="match status" value="1"/>
</dbReference>
<name>A0A1N6UUY1_9GAMM</name>
<reference evidence="6 7" key="1">
    <citation type="submission" date="2017-01" db="EMBL/GenBank/DDBJ databases">
        <authorList>
            <person name="Mah S.A."/>
            <person name="Swanson W.J."/>
            <person name="Moy G.W."/>
            <person name="Vacquier V.D."/>
        </authorList>
    </citation>
    <scope>NUCLEOTIDE SEQUENCE [LARGE SCALE GENOMIC DNA]</scope>
    <source>
        <strain evidence="6 7">DSM 7027</strain>
    </source>
</reference>
<dbReference type="NCBIfam" id="NF002964">
    <property type="entry name" value="PRK03635.1"/>
    <property type="match status" value="1"/>
</dbReference>
<dbReference type="NCBIfam" id="TIGR03298">
    <property type="entry name" value="argP"/>
    <property type="match status" value="1"/>
</dbReference>
<evidence type="ECO:0000313" key="7">
    <source>
        <dbReference type="Proteomes" id="UP000186895"/>
    </source>
</evidence>
<dbReference type="SUPFAM" id="SSF53850">
    <property type="entry name" value="Periplasmic binding protein-like II"/>
    <property type="match status" value="1"/>
</dbReference>
<proteinExistence type="inferred from homology"/>
<keyword evidence="4" id="KW-0804">Transcription</keyword>
<evidence type="ECO:0000259" key="5">
    <source>
        <dbReference type="PROSITE" id="PS50931"/>
    </source>
</evidence>
<keyword evidence="2" id="KW-0805">Transcription regulation</keyword>
<dbReference type="NCBIfam" id="NF009888">
    <property type="entry name" value="PRK13348.1"/>
    <property type="match status" value="1"/>
</dbReference>
<evidence type="ECO:0000256" key="1">
    <source>
        <dbReference type="ARBA" id="ARBA00009437"/>
    </source>
</evidence>
<dbReference type="GO" id="GO:0003700">
    <property type="term" value="F:DNA-binding transcription factor activity"/>
    <property type="evidence" value="ECO:0007669"/>
    <property type="project" value="InterPro"/>
</dbReference>
<keyword evidence="3" id="KW-0238">DNA-binding</keyword>
<dbReference type="SUPFAM" id="SSF46785">
    <property type="entry name" value="Winged helix' DNA-binding domain"/>
    <property type="match status" value="1"/>
</dbReference>
<accession>A0A1N6UUY1</accession>
<dbReference type="Gene3D" id="3.40.190.290">
    <property type="match status" value="1"/>
</dbReference>
<dbReference type="PANTHER" id="PTHR30579:SF2">
    <property type="entry name" value="HTH-TYPE TRANSCRIPTIONAL REGULATOR ARGP"/>
    <property type="match status" value="1"/>
</dbReference>